<feature type="domain" description="Putative Se/S carrier protein-like" evidence="1">
    <location>
        <begin position="3"/>
        <end position="71"/>
    </location>
</feature>
<gene>
    <name evidence="2" type="ORF">H8698_09740</name>
</gene>
<accession>A0A926DLN6</accession>
<dbReference type="AlphaFoldDB" id="A0A926DLN6"/>
<dbReference type="RefSeq" id="WP_249313281.1">
    <property type="nucleotide sequence ID" value="NZ_JACRSU010000003.1"/>
</dbReference>
<keyword evidence="3" id="KW-1185">Reference proteome</keyword>
<name>A0A926DLN6_9FIRM</name>
<comment type="caution">
    <text evidence="2">The sequence shown here is derived from an EMBL/GenBank/DDBJ whole genome shotgun (WGS) entry which is preliminary data.</text>
</comment>
<protein>
    <submittedName>
        <fullName evidence="2">DUF3343 domain-containing protein</fullName>
    </submittedName>
</protein>
<dbReference type="EMBL" id="JACRSU010000003">
    <property type="protein sequence ID" value="MBC8541255.1"/>
    <property type="molecule type" value="Genomic_DNA"/>
</dbReference>
<evidence type="ECO:0000259" key="1">
    <source>
        <dbReference type="Pfam" id="PF11823"/>
    </source>
</evidence>
<organism evidence="2 3">
    <name type="scientific">Congzhengia minquanensis</name>
    <dbReference type="NCBI Taxonomy" id="2763657"/>
    <lineage>
        <taxon>Bacteria</taxon>
        <taxon>Bacillati</taxon>
        <taxon>Bacillota</taxon>
        <taxon>Clostridia</taxon>
        <taxon>Eubacteriales</taxon>
        <taxon>Oscillospiraceae</taxon>
        <taxon>Congzhengia</taxon>
    </lineage>
</organism>
<dbReference type="InterPro" id="IPR021778">
    <property type="entry name" value="Se/S_carrier-like"/>
</dbReference>
<sequence length="87" mass="9819">MQRCLVTFVSQTAAFRFKRLAEDNGLFVKIIQTPKELSRGGCSYAAKCARGDALKLTSLCRRNGVGYSRIFAEFTDTSGRRSYEEIR</sequence>
<dbReference type="Pfam" id="PF11823">
    <property type="entry name" value="Se_S_carrier"/>
    <property type="match status" value="1"/>
</dbReference>
<reference evidence="2" key="1">
    <citation type="submission" date="2020-08" db="EMBL/GenBank/DDBJ databases">
        <title>Genome public.</title>
        <authorList>
            <person name="Liu C."/>
            <person name="Sun Q."/>
        </authorList>
    </citation>
    <scope>NUCLEOTIDE SEQUENCE</scope>
    <source>
        <strain evidence="2">H8</strain>
    </source>
</reference>
<evidence type="ECO:0000313" key="3">
    <source>
        <dbReference type="Proteomes" id="UP000611762"/>
    </source>
</evidence>
<evidence type="ECO:0000313" key="2">
    <source>
        <dbReference type="EMBL" id="MBC8541255.1"/>
    </source>
</evidence>
<proteinExistence type="predicted"/>
<dbReference type="Proteomes" id="UP000611762">
    <property type="component" value="Unassembled WGS sequence"/>
</dbReference>